<dbReference type="EMBL" id="JAAHCF010000140">
    <property type="protein sequence ID" value="KAK8147547.1"/>
    <property type="molecule type" value="Genomic_DNA"/>
</dbReference>
<feature type="compositionally biased region" description="Basic and acidic residues" evidence="1">
    <location>
        <begin position="93"/>
        <end position="103"/>
    </location>
</feature>
<feature type="compositionally biased region" description="Basic and acidic residues" evidence="1">
    <location>
        <begin position="315"/>
        <end position="328"/>
    </location>
</feature>
<evidence type="ECO:0000313" key="3">
    <source>
        <dbReference type="Proteomes" id="UP001397290"/>
    </source>
</evidence>
<evidence type="ECO:0000313" key="2">
    <source>
        <dbReference type="EMBL" id="KAK8147547.1"/>
    </source>
</evidence>
<feature type="region of interest" description="Disordered" evidence="1">
    <location>
        <begin position="167"/>
        <end position="219"/>
    </location>
</feature>
<feature type="compositionally biased region" description="Polar residues" evidence="1">
    <location>
        <begin position="73"/>
        <end position="91"/>
    </location>
</feature>
<feature type="region of interest" description="Disordered" evidence="1">
    <location>
        <begin position="1"/>
        <end position="53"/>
    </location>
</feature>
<name>A0AAW0RZG1_9HYPO</name>
<comment type="caution">
    <text evidence="2">The sequence shown here is derived from an EMBL/GenBank/DDBJ whole genome shotgun (WGS) entry which is preliminary data.</text>
</comment>
<feature type="region of interest" description="Disordered" evidence="1">
    <location>
        <begin position="73"/>
        <end position="124"/>
    </location>
</feature>
<feature type="compositionally biased region" description="Basic residues" evidence="1">
    <location>
        <begin position="185"/>
        <end position="205"/>
    </location>
</feature>
<accession>A0AAW0RZG1</accession>
<dbReference type="Proteomes" id="UP001397290">
    <property type="component" value="Unassembled WGS sequence"/>
</dbReference>
<keyword evidence="3" id="KW-1185">Reference proteome</keyword>
<feature type="region of interest" description="Disordered" evidence="1">
    <location>
        <begin position="315"/>
        <end position="351"/>
    </location>
</feature>
<proteinExistence type="predicted"/>
<feature type="region of interest" description="Disordered" evidence="1">
    <location>
        <begin position="237"/>
        <end position="277"/>
    </location>
</feature>
<organism evidence="2 3">
    <name type="scientific">Beauveria asiatica</name>
    <dbReference type="NCBI Taxonomy" id="1069075"/>
    <lineage>
        <taxon>Eukaryota</taxon>
        <taxon>Fungi</taxon>
        <taxon>Dikarya</taxon>
        <taxon>Ascomycota</taxon>
        <taxon>Pezizomycotina</taxon>
        <taxon>Sordariomycetes</taxon>
        <taxon>Hypocreomycetidae</taxon>
        <taxon>Hypocreales</taxon>
        <taxon>Cordycipitaceae</taxon>
        <taxon>Beauveria</taxon>
    </lineage>
</organism>
<dbReference type="AlphaFoldDB" id="A0AAW0RZG1"/>
<gene>
    <name evidence="2" type="ORF">G3M48_001446</name>
</gene>
<reference evidence="2 3" key="1">
    <citation type="submission" date="2020-02" db="EMBL/GenBank/DDBJ databases">
        <title>Comparative genomics of the hypocrealean fungal genus Beauvera.</title>
        <authorList>
            <person name="Showalter D.N."/>
            <person name="Bushley K.E."/>
            <person name="Rehner S.A."/>
        </authorList>
    </citation>
    <scope>NUCLEOTIDE SEQUENCE [LARGE SCALE GENOMIC DNA]</scope>
    <source>
        <strain evidence="2 3">ARSEF4384</strain>
    </source>
</reference>
<evidence type="ECO:0000256" key="1">
    <source>
        <dbReference type="SAM" id="MobiDB-lite"/>
    </source>
</evidence>
<protein>
    <submittedName>
        <fullName evidence="2">Uncharacterized protein</fullName>
    </submittedName>
</protein>
<sequence>MAQVRNTLEADTPGVESPNDVPSEHHHRPVHDPEATPKPTTFPSDKTKDAIGTGGSVVAADAKTQLMKYAETLQTTAGSTETSRSINTGRSNRAADHEQEHAVNRHGSLPSRQTSPLPTAGAGASVAELAAEALDAVGVPDAQDLPQSAIAGHNAAQFTVVISDSDDKIQDQVGQGSADTEPARQRQRGTRQHGLQKGRPQRIHSSKQESNNEDPKAHADADVARFDQVSIQQSARVAVPQAATAPRTFAEGKRKSMGGNTATKKRKKVSDPSTQDVRYGKRAFETATGSRSTGAVQSKGIHMRRVDVAFRESSIEAERRDQSGDDLHIASPDSFRHHPTHRDCDNGTAQKRATSCTTIGANGSYNVYRNNADEISGETQEVEVPTPKNRRSTTVTETSPFVLSNANLQIITPDGDGSVKVEIEGHWNIKFVDKSVPFPSRGSPSTIWVSPMRPLHP</sequence>